<organism evidence="1 2">
    <name type="scientific">Paraburkholderia rhynchosiae</name>
    <dbReference type="NCBI Taxonomy" id="487049"/>
    <lineage>
        <taxon>Bacteria</taxon>
        <taxon>Pseudomonadati</taxon>
        <taxon>Pseudomonadota</taxon>
        <taxon>Betaproteobacteria</taxon>
        <taxon>Burkholderiales</taxon>
        <taxon>Burkholderiaceae</taxon>
        <taxon>Paraburkholderia</taxon>
    </lineage>
</organism>
<reference evidence="1 2" key="1">
    <citation type="submission" date="2018-01" db="EMBL/GenBank/DDBJ databases">
        <title>Whole genome analyses suggest that Burkholderia sensu lato contains two further novel genera in the rhizoxinica-symbiotica group Mycetohabitans gen. nov., and Trinickia gen. nov.: implications for the evolution of diazotrophy and nodulation in the Burkholderiaceae.</title>
        <authorList>
            <person name="Estrada-de los Santos P."/>
            <person name="Palmer M."/>
            <person name="Chavez-Ramirez B."/>
            <person name="Beukes C."/>
            <person name="Steenkamp E.T."/>
            <person name="Hirsch A.M."/>
            <person name="Manyaka P."/>
            <person name="Maluk M."/>
            <person name="Lafos M."/>
            <person name="Crook M."/>
            <person name="Gross E."/>
            <person name="Simon M.F."/>
            <person name="Bueno dos Reis Junior F."/>
            <person name="Poole P.S."/>
            <person name="Venter S.N."/>
            <person name="James E.K."/>
        </authorList>
    </citation>
    <scope>NUCLEOTIDE SEQUENCE [LARGE SCALE GENOMIC DNA]</scope>
    <source>
        <strain evidence="1 2">WSM 3937</strain>
    </source>
</reference>
<dbReference type="EMBL" id="PNXY01000014">
    <property type="protein sequence ID" value="PMS29068.1"/>
    <property type="molecule type" value="Genomic_DNA"/>
</dbReference>
<evidence type="ECO:0000313" key="2">
    <source>
        <dbReference type="Proteomes" id="UP000235659"/>
    </source>
</evidence>
<comment type="caution">
    <text evidence="1">The sequence shown here is derived from an EMBL/GenBank/DDBJ whole genome shotgun (WGS) entry which is preliminary data.</text>
</comment>
<protein>
    <submittedName>
        <fullName evidence="1">Uncharacterized protein</fullName>
    </submittedName>
</protein>
<sequence>MFRSSRFSVQGTGRLFTVHLLNAADARSVDQGFVISETGYFEASEPQRIARGWKADGTVRLVP</sequence>
<gene>
    <name evidence="1" type="ORF">C0Z16_20010</name>
</gene>
<name>A0ABX4V1N6_9BURK</name>
<proteinExistence type="predicted"/>
<keyword evidence="2" id="KW-1185">Reference proteome</keyword>
<dbReference type="Proteomes" id="UP000235659">
    <property type="component" value="Unassembled WGS sequence"/>
</dbReference>
<evidence type="ECO:0000313" key="1">
    <source>
        <dbReference type="EMBL" id="PMS29068.1"/>
    </source>
</evidence>
<accession>A0ABX4V1N6</accession>